<organism evidence="1 2">
    <name type="scientific">Nonomuraea fuscirosea</name>
    <dbReference type="NCBI Taxonomy" id="1291556"/>
    <lineage>
        <taxon>Bacteria</taxon>
        <taxon>Bacillati</taxon>
        <taxon>Actinomycetota</taxon>
        <taxon>Actinomycetes</taxon>
        <taxon>Streptosporangiales</taxon>
        <taxon>Streptosporangiaceae</taxon>
        <taxon>Nonomuraea</taxon>
    </lineage>
</organism>
<dbReference type="AlphaFoldDB" id="A0A2T0M5L1"/>
<gene>
    <name evidence="1" type="ORF">B0I32_13035</name>
</gene>
<dbReference type="EMBL" id="PVNG01000030">
    <property type="protein sequence ID" value="PRX52760.1"/>
    <property type="molecule type" value="Genomic_DNA"/>
</dbReference>
<accession>A0A2T0M5L1</accession>
<comment type="caution">
    <text evidence="1">The sequence shown here is derived from an EMBL/GenBank/DDBJ whole genome shotgun (WGS) entry which is preliminary data.</text>
</comment>
<reference evidence="1 2" key="1">
    <citation type="submission" date="2018-03" db="EMBL/GenBank/DDBJ databases">
        <title>Genomic Encyclopedia of Type Strains, Phase III (KMG-III): the genomes of soil and plant-associated and newly described type strains.</title>
        <authorList>
            <person name="Whitman W."/>
        </authorList>
    </citation>
    <scope>NUCLEOTIDE SEQUENCE [LARGE SCALE GENOMIC DNA]</scope>
    <source>
        <strain evidence="1 2">CGMCC 4.7104</strain>
    </source>
</reference>
<evidence type="ECO:0000313" key="1">
    <source>
        <dbReference type="EMBL" id="PRX52760.1"/>
    </source>
</evidence>
<proteinExistence type="predicted"/>
<evidence type="ECO:0000313" key="2">
    <source>
        <dbReference type="Proteomes" id="UP000238312"/>
    </source>
</evidence>
<sequence length="32" mass="3719">MREAFMFPQLSESSYAKGMTLLETVRLQDLIL</sequence>
<name>A0A2T0M5L1_9ACTN</name>
<protein>
    <submittedName>
        <fullName evidence="1">Uncharacterized protein</fullName>
    </submittedName>
</protein>
<dbReference type="Proteomes" id="UP000238312">
    <property type="component" value="Unassembled WGS sequence"/>
</dbReference>
<keyword evidence="2" id="KW-1185">Reference proteome</keyword>